<organism evidence="5">
    <name type="scientific">hydrothermal vent metagenome</name>
    <dbReference type="NCBI Taxonomy" id="652676"/>
    <lineage>
        <taxon>unclassified sequences</taxon>
        <taxon>metagenomes</taxon>
        <taxon>ecological metagenomes</taxon>
    </lineage>
</organism>
<dbReference type="PROSITE" id="PS00893">
    <property type="entry name" value="NUDIX_BOX"/>
    <property type="match status" value="1"/>
</dbReference>
<dbReference type="PROSITE" id="PS51462">
    <property type="entry name" value="NUDIX"/>
    <property type="match status" value="1"/>
</dbReference>
<evidence type="ECO:0000259" key="4">
    <source>
        <dbReference type="PROSITE" id="PS51462"/>
    </source>
</evidence>
<dbReference type="Pfam" id="PF14803">
    <property type="entry name" value="Zn_ribbon_Nudix"/>
    <property type="match status" value="1"/>
</dbReference>
<dbReference type="InterPro" id="IPR015797">
    <property type="entry name" value="NUDIX_hydrolase-like_dom_sf"/>
</dbReference>
<dbReference type="InterPro" id="IPR000086">
    <property type="entry name" value="NUDIX_hydrolase_dom"/>
</dbReference>
<dbReference type="PANTHER" id="PTHR43222">
    <property type="entry name" value="NUDIX HYDROLASE 23"/>
    <property type="match status" value="1"/>
</dbReference>
<name>A0A3B0YUD4_9ZZZZ</name>
<reference evidence="5" key="1">
    <citation type="submission" date="2018-06" db="EMBL/GenBank/DDBJ databases">
        <authorList>
            <person name="Zhirakovskaya E."/>
        </authorList>
    </citation>
    <scope>NUCLEOTIDE SEQUENCE</scope>
</reference>
<evidence type="ECO:0000256" key="3">
    <source>
        <dbReference type="ARBA" id="ARBA00022842"/>
    </source>
</evidence>
<evidence type="ECO:0000256" key="2">
    <source>
        <dbReference type="ARBA" id="ARBA00022801"/>
    </source>
</evidence>
<dbReference type="Pfam" id="PF00293">
    <property type="entry name" value="NUDIX"/>
    <property type="match status" value="1"/>
</dbReference>
<dbReference type="GO" id="GO:0016787">
    <property type="term" value="F:hydrolase activity"/>
    <property type="evidence" value="ECO:0007669"/>
    <property type="project" value="UniProtKB-KW"/>
</dbReference>
<dbReference type="InterPro" id="IPR029401">
    <property type="entry name" value="Nudix_N"/>
</dbReference>
<evidence type="ECO:0000313" key="5">
    <source>
        <dbReference type="EMBL" id="VAW72126.1"/>
    </source>
</evidence>
<keyword evidence="3" id="KW-0460">Magnesium</keyword>
<feature type="domain" description="Nudix hydrolase" evidence="4">
    <location>
        <begin position="36"/>
        <end position="159"/>
    </location>
</feature>
<evidence type="ECO:0000256" key="1">
    <source>
        <dbReference type="ARBA" id="ARBA00001946"/>
    </source>
</evidence>
<dbReference type="PRINTS" id="PR00502">
    <property type="entry name" value="NUDIXFAMILY"/>
</dbReference>
<dbReference type="EMBL" id="UOFM01000008">
    <property type="protein sequence ID" value="VAW72126.1"/>
    <property type="molecule type" value="Genomic_DNA"/>
</dbReference>
<dbReference type="InterPro" id="IPR020476">
    <property type="entry name" value="Nudix_hydrolase"/>
</dbReference>
<proteinExistence type="predicted"/>
<dbReference type="CDD" id="cd04511">
    <property type="entry name" value="NUDIX_Hydrolase"/>
    <property type="match status" value="1"/>
</dbReference>
<dbReference type="PANTHER" id="PTHR43222:SF2">
    <property type="entry name" value="NUDIX HYDROLASE 23, CHLOROPLASTIC"/>
    <property type="match status" value="1"/>
</dbReference>
<comment type="cofactor">
    <cofactor evidence="1">
        <name>Mg(2+)</name>
        <dbReference type="ChEBI" id="CHEBI:18420"/>
    </cofactor>
</comment>
<dbReference type="InterPro" id="IPR020084">
    <property type="entry name" value="NUDIX_hydrolase_CS"/>
</dbReference>
<dbReference type="Gene3D" id="3.90.79.10">
    <property type="entry name" value="Nucleoside Triphosphate Pyrophosphohydrolase"/>
    <property type="match status" value="1"/>
</dbReference>
<accession>A0A3B0YUD4</accession>
<keyword evidence="2" id="KW-0378">Hydrolase</keyword>
<sequence length="183" mass="21042">MKFCSNCGESVILRIPEGDNRERFICDHCHTIHYQNPNIVAGCIPEWQGRILLCKRAIEPRYGLWTLPAGFMENGETTEQAAMRETLEEAGAIIEITDLYGLFSIPHISQVYMLYHGIVVNGDYEPGTESLECRLFEESDIPWDKLAFPVVKETLQRYFSDRKRGNGLPLQRGEIIKHPRRKS</sequence>
<protein>
    <submittedName>
        <fullName evidence="5">MutT/Nudix family protein</fullName>
    </submittedName>
</protein>
<dbReference type="SUPFAM" id="SSF55811">
    <property type="entry name" value="Nudix"/>
    <property type="match status" value="1"/>
</dbReference>
<gene>
    <name evidence="5" type="ORF">MNBD_GAMMA14-1016</name>
</gene>
<dbReference type="Gene3D" id="2.20.70.10">
    <property type="match status" value="1"/>
</dbReference>
<dbReference type="AlphaFoldDB" id="A0A3B0YUD4"/>